<evidence type="ECO:0000313" key="2">
    <source>
        <dbReference type="EMBL" id="RWQ97466.1"/>
    </source>
</evidence>
<protein>
    <recommendedName>
        <fullName evidence="4">Calcofluor white hypersensitive protein</fullName>
    </recommendedName>
</protein>
<feature type="compositionally biased region" description="Basic and acidic residues" evidence="1">
    <location>
        <begin position="30"/>
        <end position="44"/>
    </location>
</feature>
<keyword evidence="3" id="KW-1185">Reference proteome</keyword>
<name>A0A443I076_BYSSP</name>
<evidence type="ECO:0000256" key="1">
    <source>
        <dbReference type="SAM" id="MobiDB-lite"/>
    </source>
</evidence>
<feature type="region of interest" description="Disordered" evidence="1">
    <location>
        <begin position="27"/>
        <end position="62"/>
    </location>
</feature>
<dbReference type="Proteomes" id="UP000283841">
    <property type="component" value="Unassembled WGS sequence"/>
</dbReference>
<dbReference type="VEuPathDB" id="FungiDB:C8Q69DRAFT_137625"/>
<dbReference type="AlphaFoldDB" id="A0A443I076"/>
<evidence type="ECO:0008006" key="4">
    <source>
        <dbReference type="Google" id="ProtNLM"/>
    </source>
</evidence>
<comment type="caution">
    <text evidence="2">The sequence shown here is derived from an EMBL/GenBank/DDBJ whole genome shotgun (WGS) entry which is preliminary data.</text>
</comment>
<sequence length="139" mass="14900">MSKSRTPLYLGLGLAGAGGYYLYRAGGDPQRAKNEVKHDAERARSRIPTGPEAEKIGEKVGSEAGASIDEAVNNAKDLARSNGDNIRQYANEGIDKIDQIRQDTAKKLGTSVDKLDRTVENKASEAKSTLSSWFGGSSK</sequence>
<dbReference type="GeneID" id="39594658"/>
<reference evidence="2 3" key="1">
    <citation type="journal article" date="2018" name="Front. Microbiol.">
        <title>Genomic and genetic insights into a cosmopolitan fungus, Paecilomyces variotii (Eurotiales).</title>
        <authorList>
            <person name="Urquhart A.S."/>
            <person name="Mondo S.J."/>
            <person name="Makela M.R."/>
            <person name="Hane J.K."/>
            <person name="Wiebenga A."/>
            <person name="He G."/>
            <person name="Mihaltcheva S."/>
            <person name="Pangilinan J."/>
            <person name="Lipzen A."/>
            <person name="Barry K."/>
            <person name="de Vries R.P."/>
            <person name="Grigoriev I.V."/>
            <person name="Idnurm A."/>
        </authorList>
    </citation>
    <scope>NUCLEOTIDE SEQUENCE [LARGE SCALE GENOMIC DNA]</scope>
    <source>
        <strain evidence="2 3">CBS 101075</strain>
    </source>
</reference>
<proteinExistence type="predicted"/>
<accession>A0A443I076</accession>
<evidence type="ECO:0000313" key="3">
    <source>
        <dbReference type="Proteomes" id="UP000283841"/>
    </source>
</evidence>
<dbReference type="RefSeq" id="XP_028487111.1">
    <property type="nucleotide sequence ID" value="XM_028625381.1"/>
</dbReference>
<gene>
    <name evidence="2" type="ORF">C8Q69DRAFT_137625</name>
</gene>
<feature type="compositionally biased region" description="Basic and acidic residues" evidence="1">
    <location>
        <begin position="52"/>
        <end position="61"/>
    </location>
</feature>
<dbReference type="EMBL" id="RCNU01000002">
    <property type="protein sequence ID" value="RWQ97466.1"/>
    <property type="molecule type" value="Genomic_DNA"/>
</dbReference>
<organism evidence="2 3">
    <name type="scientific">Byssochlamys spectabilis</name>
    <name type="common">Paecilomyces variotii</name>
    <dbReference type="NCBI Taxonomy" id="264951"/>
    <lineage>
        <taxon>Eukaryota</taxon>
        <taxon>Fungi</taxon>
        <taxon>Dikarya</taxon>
        <taxon>Ascomycota</taxon>
        <taxon>Pezizomycotina</taxon>
        <taxon>Eurotiomycetes</taxon>
        <taxon>Eurotiomycetidae</taxon>
        <taxon>Eurotiales</taxon>
        <taxon>Thermoascaceae</taxon>
        <taxon>Paecilomyces</taxon>
    </lineage>
</organism>